<reference evidence="2 3" key="1">
    <citation type="submission" date="2021-06" db="EMBL/GenBank/DDBJ databases">
        <title>Caerostris extrusa draft genome.</title>
        <authorList>
            <person name="Kono N."/>
            <person name="Arakawa K."/>
        </authorList>
    </citation>
    <scope>NUCLEOTIDE SEQUENCE [LARGE SCALE GENOMIC DNA]</scope>
</reference>
<dbReference type="AlphaFoldDB" id="A0AAV4P4M3"/>
<feature type="region of interest" description="Disordered" evidence="1">
    <location>
        <begin position="77"/>
        <end position="115"/>
    </location>
</feature>
<gene>
    <name evidence="2" type="ORF">CEXT_806861</name>
</gene>
<name>A0AAV4P4M3_CAEEX</name>
<feature type="compositionally biased region" description="Basic and acidic residues" evidence="1">
    <location>
        <begin position="77"/>
        <end position="90"/>
    </location>
</feature>
<evidence type="ECO:0000313" key="2">
    <source>
        <dbReference type="EMBL" id="GIX90701.1"/>
    </source>
</evidence>
<evidence type="ECO:0000313" key="3">
    <source>
        <dbReference type="Proteomes" id="UP001054945"/>
    </source>
</evidence>
<comment type="caution">
    <text evidence="2">The sequence shown here is derived from an EMBL/GenBank/DDBJ whole genome shotgun (WGS) entry which is preliminary data.</text>
</comment>
<proteinExistence type="predicted"/>
<evidence type="ECO:0000256" key="1">
    <source>
        <dbReference type="SAM" id="MobiDB-lite"/>
    </source>
</evidence>
<dbReference type="Proteomes" id="UP001054945">
    <property type="component" value="Unassembled WGS sequence"/>
</dbReference>
<accession>A0AAV4P4M3</accession>
<dbReference type="EMBL" id="BPLR01003963">
    <property type="protein sequence ID" value="GIX90701.1"/>
    <property type="molecule type" value="Genomic_DNA"/>
</dbReference>
<sequence>MNGVLLLWVGKAQESEEPNQAYQKRGNGARWRPWRDRDVTWDRDLSVGRSDSYQVAPSTRCQVCTAAAQLSAFKTKGKQEKSRFTKEKNSRHCGVMSGECGQKQGRNDDKEGRRA</sequence>
<organism evidence="2 3">
    <name type="scientific">Caerostris extrusa</name>
    <name type="common">Bark spider</name>
    <name type="synonym">Caerostris bankana</name>
    <dbReference type="NCBI Taxonomy" id="172846"/>
    <lineage>
        <taxon>Eukaryota</taxon>
        <taxon>Metazoa</taxon>
        <taxon>Ecdysozoa</taxon>
        <taxon>Arthropoda</taxon>
        <taxon>Chelicerata</taxon>
        <taxon>Arachnida</taxon>
        <taxon>Araneae</taxon>
        <taxon>Araneomorphae</taxon>
        <taxon>Entelegynae</taxon>
        <taxon>Araneoidea</taxon>
        <taxon>Araneidae</taxon>
        <taxon>Caerostris</taxon>
    </lineage>
</organism>
<protein>
    <submittedName>
        <fullName evidence="2">Uncharacterized protein</fullName>
    </submittedName>
</protein>
<feature type="compositionally biased region" description="Basic and acidic residues" evidence="1">
    <location>
        <begin position="105"/>
        <end position="115"/>
    </location>
</feature>
<keyword evidence="3" id="KW-1185">Reference proteome</keyword>